<evidence type="ECO:0000313" key="8">
    <source>
        <dbReference type="Proteomes" id="UP001367513"/>
    </source>
</evidence>
<keyword evidence="1 3" id="KW-0597">Phosphoprotein</keyword>
<feature type="domain" description="HTH luxR-type" evidence="5">
    <location>
        <begin position="242"/>
        <end position="307"/>
    </location>
</feature>
<dbReference type="InterPro" id="IPR039420">
    <property type="entry name" value="WalR-like"/>
</dbReference>
<feature type="compositionally biased region" description="Gly residues" evidence="4">
    <location>
        <begin position="30"/>
        <end position="83"/>
    </location>
</feature>
<dbReference type="RefSeq" id="WP_346105707.1">
    <property type="nucleotide sequence ID" value="NZ_BAAAOD010000047.1"/>
</dbReference>
<dbReference type="CDD" id="cd06170">
    <property type="entry name" value="LuxR_C_like"/>
    <property type="match status" value="1"/>
</dbReference>
<keyword evidence="8" id="KW-1185">Reference proteome</keyword>
<name>A0ABU9A8E5_PSEA5</name>
<evidence type="ECO:0000259" key="6">
    <source>
        <dbReference type="PROSITE" id="PS50110"/>
    </source>
</evidence>
<dbReference type="EMBL" id="JBBPIX010000001">
    <property type="protein sequence ID" value="MEK6462636.1"/>
    <property type="molecule type" value="Genomic_DNA"/>
</dbReference>
<organism evidence="7 8">
    <name type="scientific">Pseudonocardia alni subsp. carboxydivorans</name>
    <dbReference type="NCBI Taxonomy" id="415010"/>
    <lineage>
        <taxon>Bacteria</taxon>
        <taxon>Bacillati</taxon>
        <taxon>Actinomycetota</taxon>
        <taxon>Actinomycetes</taxon>
        <taxon>Pseudonocardiales</taxon>
        <taxon>Pseudonocardiaceae</taxon>
        <taxon>Pseudonocardia</taxon>
    </lineage>
</organism>
<dbReference type="InterPro" id="IPR000792">
    <property type="entry name" value="Tscrpt_reg_LuxR_C"/>
</dbReference>
<dbReference type="PANTHER" id="PTHR43214">
    <property type="entry name" value="TWO-COMPONENT RESPONSE REGULATOR"/>
    <property type="match status" value="1"/>
</dbReference>
<dbReference type="InterPro" id="IPR001789">
    <property type="entry name" value="Sig_transdc_resp-reg_receiver"/>
</dbReference>
<evidence type="ECO:0000313" key="7">
    <source>
        <dbReference type="EMBL" id="MEK6462636.1"/>
    </source>
</evidence>
<dbReference type="PROSITE" id="PS00622">
    <property type="entry name" value="HTH_LUXR_1"/>
    <property type="match status" value="1"/>
</dbReference>
<evidence type="ECO:0000256" key="3">
    <source>
        <dbReference type="PROSITE-ProRule" id="PRU00169"/>
    </source>
</evidence>
<gene>
    <name evidence="7" type="ORF">WG925_02685</name>
</gene>
<keyword evidence="2" id="KW-0238">DNA-binding</keyword>
<dbReference type="NCBIfam" id="NF047785">
    <property type="entry name" value="respo_reg_MadR"/>
    <property type="match status" value="1"/>
</dbReference>
<dbReference type="Proteomes" id="UP001367513">
    <property type="component" value="Unassembled WGS sequence"/>
</dbReference>
<feature type="region of interest" description="Disordered" evidence="4">
    <location>
        <begin position="1"/>
        <end position="94"/>
    </location>
</feature>
<dbReference type="PRINTS" id="PR00038">
    <property type="entry name" value="HTHLUXR"/>
</dbReference>
<comment type="caution">
    <text evidence="7">The sequence shown here is derived from an EMBL/GenBank/DDBJ whole genome shotgun (WGS) entry which is preliminary data.</text>
</comment>
<dbReference type="InterPro" id="IPR016032">
    <property type="entry name" value="Sig_transdc_resp-reg_C-effctor"/>
</dbReference>
<evidence type="ECO:0000256" key="1">
    <source>
        <dbReference type="ARBA" id="ARBA00022553"/>
    </source>
</evidence>
<feature type="compositionally biased region" description="Gly residues" evidence="4">
    <location>
        <begin position="10"/>
        <end position="20"/>
    </location>
</feature>
<dbReference type="SUPFAM" id="SSF52172">
    <property type="entry name" value="CheY-like"/>
    <property type="match status" value="1"/>
</dbReference>
<dbReference type="InterPro" id="IPR011006">
    <property type="entry name" value="CheY-like_superfamily"/>
</dbReference>
<dbReference type="PROSITE" id="PS50043">
    <property type="entry name" value="HTH_LUXR_2"/>
    <property type="match status" value="1"/>
</dbReference>
<dbReference type="PROSITE" id="PS50110">
    <property type="entry name" value="RESPONSE_REGULATORY"/>
    <property type="match status" value="1"/>
</dbReference>
<reference evidence="7 8" key="1">
    <citation type="submission" date="2024-03" db="EMBL/GenBank/DDBJ databases">
        <title>Draft genome sequence of Pseudonocardia carboxydivorans JCM 14827.</title>
        <authorList>
            <person name="Duangmal K."/>
        </authorList>
    </citation>
    <scope>NUCLEOTIDE SEQUENCE [LARGE SCALE GENOMIC DNA]</scope>
    <source>
        <strain evidence="7 8">JCM 14827</strain>
    </source>
</reference>
<feature type="compositionally biased region" description="Low complexity" evidence="4">
    <location>
        <begin position="84"/>
        <end position="94"/>
    </location>
</feature>
<dbReference type="SMART" id="SM00448">
    <property type="entry name" value="REC"/>
    <property type="match status" value="1"/>
</dbReference>
<evidence type="ECO:0000256" key="2">
    <source>
        <dbReference type="ARBA" id="ARBA00023125"/>
    </source>
</evidence>
<dbReference type="InterPro" id="IPR058245">
    <property type="entry name" value="NreC/VraR/RcsB-like_REC"/>
</dbReference>
<protein>
    <submittedName>
        <fullName evidence="7">Response regulator transcription factor</fullName>
    </submittedName>
</protein>
<dbReference type="Pfam" id="PF00072">
    <property type="entry name" value="Response_reg"/>
    <property type="match status" value="1"/>
</dbReference>
<dbReference type="SMART" id="SM00421">
    <property type="entry name" value="HTH_LUXR"/>
    <property type="match status" value="1"/>
</dbReference>
<evidence type="ECO:0000256" key="4">
    <source>
        <dbReference type="SAM" id="MobiDB-lite"/>
    </source>
</evidence>
<sequence length="309" mass="31274">MSSGTRTAPGGPGHVTGGTARGRVVTDARSGGGPDARGGAGVGARGPGHGGGHGGGHGIPGQAGGPGQGGGNAPGGGMHGSGGTAATRTGPGPAGVAARPIRIVLVDDHSIMRQGLRAVLEREDDLRIVGEAGSAPEAFAAVATGRPQVVLLDLKLASGPQTDGLEVCRKLCADHPGIGVLVLTTFAEDRLVVESVQAGARGYVVKDVDTTELVRAIRAVSRGESAFDARSASAMVRSLSGGMPDRERLTDRELDVLRLLARGLSNRAIGAELFISETTVKFHVGNLMRKLMVSRRAEAVYAATKLGLL</sequence>
<dbReference type="SUPFAM" id="SSF46894">
    <property type="entry name" value="C-terminal effector domain of the bipartite response regulators"/>
    <property type="match status" value="1"/>
</dbReference>
<feature type="modified residue" description="4-aspartylphosphate" evidence="3">
    <location>
        <position position="153"/>
    </location>
</feature>
<dbReference type="Gene3D" id="3.40.50.2300">
    <property type="match status" value="1"/>
</dbReference>
<feature type="domain" description="Response regulatory" evidence="6">
    <location>
        <begin position="102"/>
        <end position="221"/>
    </location>
</feature>
<proteinExistence type="predicted"/>
<evidence type="ECO:0000259" key="5">
    <source>
        <dbReference type="PROSITE" id="PS50043"/>
    </source>
</evidence>
<accession>A0ABU9A8E5</accession>
<dbReference type="CDD" id="cd17535">
    <property type="entry name" value="REC_NarL-like"/>
    <property type="match status" value="1"/>
</dbReference>
<dbReference type="Pfam" id="PF00196">
    <property type="entry name" value="GerE"/>
    <property type="match status" value="1"/>
</dbReference>